<accession>A0ACC2J8H3</accession>
<reference evidence="1" key="1">
    <citation type="submission" date="2022-12" db="EMBL/GenBank/DDBJ databases">
        <title>Genome Sequence of Lasiodiplodia mahajangana.</title>
        <authorList>
            <person name="Buettner E."/>
        </authorList>
    </citation>
    <scope>NUCLEOTIDE SEQUENCE</scope>
    <source>
        <strain evidence="1">VT137</strain>
    </source>
</reference>
<keyword evidence="2" id="KW-1185">Reference proteome</keyword>
<name>A0ACC2J8H3_9PEZI</name>
<evidence type="ECO:0000313" key="1">
    <source>
        <dbReference type="EMBL" id="KAJ8123691.1"/>
    </source>
</evidence>
<comment type="caution">
    <text evidence="1">The sequence shown here is derived from an EMBL/GenBank/DDBJ whole genome shotgun (WGS) entry which is preliminary data.</text>
</comment>
<protein>
    <submittedName>
        <fullName evidence="1">Uncharacterized protein</fullName>
    </submittedName>
</protein>
<organism evidence="1 2">
    <name type="scientific">Lasiodiplodia mahajangana</name>
    <dbReference type="NCBI Taxonomy" id="1108764"/>
    <lineage>
        <taxon>Eukaryota</taxon>
        <taxon>Fungi</taxon>
        <taxon>Dikarya</taxon>
        <taxon>Ascomycota</taxon>
        <taxon>Pezizomycotina</taxon>
        <taxon>Dothideomycetes</taxon>
        <taxon>Dothideomycetes incertae sedis</taxon>
        <taxon>Botryosphaeriales</taxon>
        <taxon>Botryosphaeriaceae</taxon>
        <taxon>Lasiodiplodia</taxon>
    </lineage>
</organism>
<sequence length="79" mass="9395">MFTLSLHVRISHTNTRFQFAEERLLQEIEAKRQAEVAIRMHTESVLLWEKRVGKWHESGTVESEMETLLEEARNGQREE</sequence>
<dbReference type="EMBL" id="JAPUUL010003295">
    <property type="protein sequence ID" value="KAJ8123691.1"/>
    <property type="molecule type" value="Genomic_DNA"/>
</dbReference>
<proteinExistence type="predicted"/>
<gene>
    <name evidence="1" type="ORF">O1611_g9536</name>
</gene>
<dbReference type="Proteomes" id="UP001153332">
    <property type="component" value="Unassembled WGS sequence"/>
</dbReference>
<evidence type="ECO:0000313" key="2">
    <source>
        <dbReference type="Proteomes" id="UP001153332"/>
    </source>
</evidence>